<accession>A0A9P6E9X4</accession>
<reference evidence="1" key="1">
    <citation type="submission" date="2020-11" db="EMBL/GenBank/DDBJ databases">
        <authorList>
            <consortium name="DOE Joint Genome Institute"/>
            <person name="Ahrendt S."/>
            <person name="Riley R."/>
            <person name="Andreopoulos W."/>
            <person name="Labutti K."/>
            <person name="Pangilinan J."/>
            <person name="Ruiz-Duenas F.J."/>
            <person name="Barrasa J.M."/>
            <person name="Sanchez-Garcia M."/>
            <person name="Camarero S."/>
            <person name="Miyauchi S."/>
            <person name="Serrano A."/>
            <person name="Linde D."/>
            <person name="Babiker R."/>
            <person name="Drula E."/>
            <person name="Ayuso-Fernandez I."/>
            <person name="Pacheco R."/>
            <person name="Padilla G."/>
            <person name="Ferreira P."/>
            <person name="Barriuso J."/>
            <person name="Kellner H."/>
            <person name="Castanera R."/>
            <person name="Alfaro M."/>
            <person name="Ramirez L."/>
            <person name="Pisabarro A.G."/>
            <person name="Kuo A."/>
            <person name="Tritt A."/>
            <person name="Lipzen A."/>
            <person name="He G."/>
            <person name="Yan M."/>
            <person name="Ng V."/>
            <person name="Cullen D."/>
            <person name="Martin F."/>
            <person name="Rosso M.-N."/>
            <person name="Henrissat B."/>
            <person name="Hibbett D."/>
            <person name="Martinez A.T."/>
            <person name="Grigoriev I.V."/>
        </authorList>
    </citation>
    <scope>NUCLEOTIDE SEQUENCE</scope>
    <source>
        <strain evidence="1">CBS 506.95</strain>
    </source>
</reference>
<sequence length="109" mass="12366">MLVHFRVSSLQATPEANNLIPSYEITASILEEVRHLKDASSNSFFIFCCFDEFLIPETDNSHYIHSNNMSGSTHLFHSYFLPAPLNRSLETNVVTLELPICRCSSTLRS</sequence>
<dbReference type="EMBL" id="MU157887">
    <property type="protein sequence ID" value="KAF9525179.1"/>
    <property type="molecule type" value="Genomic_DNA"/>
</dbReference>
<dbReference type="AlphaFoldDB" id="A0A9P6E9X4"/>
<comment type="caution">
    <text evidence="1">The sequence shown here is derived from an EMBL/GenBank/DDBJ whole genome shotgun (WGS) entry which is preliminary data.</text>
</comment>
<organism evidence="1 2">
    <name type="scientific">Crepidotus variabilis</name>
    <dbReference type="NCBI Taxonomy" id="179855"/>
    <lineage>
        <taxon>Eukaryota</taxon>
        <taxon>Fungi</taxon>
        <taxon>Dikarya</taxon>
        <taxon>Basidiomycota</taxon>
        <taxon>Agaricomycotina</taxon>
        <taxon>Agaricomycetes</taxon>
        <taxon>Agaricomycetidae</taxon>
        <taxon>Agaricales</taxon>
        <taxon>Agaricineae</taxon>
        <taxon>Crepidotaceae</taxon>
        <taxon>Crepidotus</taxon>
    </lineage>
</organism>
<evidence type="ECO:0000313" key="1">
    <source>
        <dbReference type="EMBL" id="KAF9525179.1"/>
    </source>
</evidence>
<dbReference type="Proteomes" id="UP000807306">
    <property type="component" value="Unassembled WGS sequence"/>
</dbReference>
<protein>
    <submittedName>
        <fullName evidence="1">Uncharacterized protein</fullName>
    </submittedName>
</protein>
<name>A0A9P6E9X4_9AGAR</name>
<keyword evidence="2" id="KW-1185">Reference proteome</keyword>
<gene>
    <name evidence="1" type="ORF">CPB83DRAFT_859890</name>
</gene>
<proteinExistence type="predicted"/>
<evidence type="ECO:0000313" key="2">
    <source>
        <dbReference type="Proteomes" id="UP000807306"/>
    </source>
</evidence>